<evidence type="ECO:0000259" key="2">
    <source>
        <dbReference type="SMART" id="SM00867"/>
    </source>
</evidence>
<proteinExistence type="inferred from homology"/>
<sequence>MAKSTWIVDPTHSSIEFSTKHMMVTTVKGQFTEFSADIQADPTDLTDAQISFTINTASVDTRNADRDAHLRGADFFDVEHYPNMTFKATKIVAKGNNRYDVTGDLTIRDVTKPVTFDMTFEGQYKDPWGNMKAGFTGGTTINRKDWGLNWNVALEAGGFLVSEQVKISLDIQAAQQA</sequence>
<evidence type="ECO:0000256" key="1">
    <source>
        <dbReference type="ARBA" id="ARBA00008812"/>
    </source>
</evidence>
<protein>
    <submittedName>
        <fullName evidence="3">Polyisoprenoid-binding protein YceI</fullName>
    </submittedName>
</protein>
<dbReference type="Pfam" id="PF04264">
    <property type="entry name" value="YceI"/>
    <property type="match status" value="1"/>
</dbReference>
<dbReference type="SMART" id="SM00867">
    <property type="entry name" value="YceI"/>
    <property type="match status" value="1"/>
</dbReference>
<comment type="similarity">
    <text evidence="1">Belongs to the UPF0312 family.</text>
</comment>
<comment type="caution">
    <text evidence="3">The sequence shown here is derived from an EMBL/GenBank/DDBJ whole genome shotgun (WGS) entry which is preliminary data.</text>
</comment>
<dbReference type="Proteomes" id="UP001232973">
    <property type="component" value="Unassembled WGS sequence"/>
</dbReference>
<name>A0ABT9XFY1_9BACL</name>
<evidence type="ECO:0000313" key="3">
    <source>
        <dbReference type="EMBL" id="MDQ0189203.1"/>
    </source>
</evidence>
<gene>
    <name evidence="3" type="ORF">J2S03_001019</name>
</gene>
<evidence type="ECO:0000313" key="4">
    <source>
        <dbReference type="Proteomes" id="UP001232973"/>
    </source>
</evidence>
<dbReference type="PANTHER" id="PTHR34406">
    <property type="entry name" value="PROTEIN YCEI"/>
    <property type="match status" value="1"/>
</dbReference>
<dbReference type="InterPro" id="IPR036761">
    <property type="entry name" value="TTHA0802/YceI-like_sf"/>
</dbReference>
<accession>A0ABT9XFY1</accession>
<reference evidence="3 4" key="1">
    <citation type="submission" date="2023-07" db="EMBL/GenBank/DDBJ databases">
        <title>Genomic Encyclopedia of Type Strains, Phase IV (KMG-IV): sequencing the most valuable type-strain genomes for metagenomic binning, comparative biology and taxonomic classification.</title>
        <authorList>
            <person name="Goeker M."/>
        </authorList>
    </citation>
    <scope>NUCLEOTIDE SEQUENCE [LARGE SCALE GENOMIC DNA]</scope>
    <source>
        <strain evidence="3 4">DSM 4006</strain>
    </source>
</reference>
<dbReference type="PANTHER" id="PTHR34406:SF1">
    <property type="entry name" value="PROTEIN YCEI"/>
    <property type="match status" value="1"/>
</dbReference>
<feature type="domain" description="Lipid/polyisoprenoid-binding YceI-like" evidence="2">
    <location>
        <begin position="5"/>
        <end position="174"/>
    </location>
</feature>
<dbReference type="SUPFAM" id="SSF101874">
    <property type="entry name" value="YceI-like"/>
    <property type="match status" value="1"/>
</dbReference>
<organism evidence="3 4">
    <name type="scientific">Alicyclobacillus cycloheptanicus</name>
    <dbReference type="NCBI Taxonomy" id="1457"/>
    <lineage>
        <taxon>Bacteria</taxon>
        <taxon>Bacillati</taxon>
        <taxon>Bacillota</taxon>
        <taxon>Bacilli</taxon>
        <taxon>Bacillales</taxon>
        <taxon>Alicyclobacillaceae</taxon>
        <taxon>Alicyclobacillus</taxon>
    </lineage>
</organism>
<keyword evidence="4" id="KW-1185">Reference proteome</keyword>
<dbReference type="EMBL" id="JAUSTP010000005">
    <property type="protein sequence ID" value="MDQ0189203.1"/>
    <property type="molecule type" value="Genomic_DNA"/>
</dbReference>
<dbReference type="Gene3D" id="2.40.128.110">
    <property type="entry name" value="Lipid/polyisoprenoid-binding, YceI-like"/>
    <property type="match status" value="1"/>
</dbReference>
<dbReference type="RefSeq" id="WP_274455059.1">
    <property type="nucleotide sequence ID" value="NZ_CP067097.1"/>
</dbReference>
<dbReference type="InterPro" id="IPR007372">
    <property type="entry name" value="Lipid/polyisoprenoid-bd_YceI"/>
</dbReference>